<accession>A0A2J8ABW1</accession>
<comment type="caution">
    <text evidence="2">The sequence shown here is derived from an EMBL/GenBank/DDBJ whole genome shotgun (WGS) entry which is preliminary data.</text>
</comment>
<dbReference type="EMBL" id="PGGS01000070">
    <property type="protein sequence ID" value="PNH10018.1"/>
    <property type="molecule type" value="Genomic_DNA"/>
</dbReference>
<protein>
    <submittedName>
        <fullName evidence="2">Uncharacterized protein</fullName>
    </submittedName>
</protein>
<evidence type="ECO:0000313" key="2">
    <source>
        <dbReference type="EMBL" id="PNH10018.1"/>
    </source>
</evidence>
<sequence>VASNNNKVRDASASDNVRTTHQHNNMESPQTAAKKEMPFEIIEKVVKCFSVQLHGWQRAASGQVLPWPGPRSEHF</sequence>
<organism evidence="2 3">
    <name type="scientific">Tetrabaena socialis</name>
    <dbReference type="NCBI Taxonomy" id="47790"/>
    <lineage>
        <taxon>Eukaryota</taxon>
        <taxon>Viridiplantae</taxon>
        <taxon>Chlorophyta</taxon>
        <taxon>core chlorophytes</taxon>
        <taxon>Chlorophyceae</taxon>
        <taxon>CS clade</taxon>
        <taxon>Chlamydomonadales</taxon>
        <taxon>Tetrabaenaceae</taxon>
        <taxon>Tetrabaena</taxon>
    </lineage>
</organism>
<feature type="region of interest" description="Disordered" evidence="1">
    <location>
        <begin position="1"/>
        <end position="34"/>
    </location>
</feature>
<feature type="non-terminal residue" evidence="2">
    <location>
        <position position="1"/>
    </location>
</feature>
<evidence type="ECO:0000256" key="1">
    <source>
        <dbReference type="SAM" id="MobiDB-lite"/>
    </source>
</evidence>
<gene>
    <name evidence="2" type="ORF">TSOC_003311</name>
</gene>
<feature type="compositionally biased region" description="Polar residues" evidence="1">
    <location>
        <begin position="13"/>
        <end position="31"/>
    </location>
</feature>
<dbReference type="Proteomes" id="UP000236333">
    <property type="component" value="Unassembled WGS sequence"/>
</dbReference>
<dbReference type="AlphaFoldDB" id="A0A2J8ABW1"/>
<name>A0A2J8ABW1_9CHLO</name>
<evidence type="ECO:0000313" key="3">
    <source>
        <dbReference type="Proteomes" id="UP000236333"/>
    </source>
</evidence>
<keyword evidence="3" id="KW-1185">Reference proteome</keyword>
<proteinExistence type="predicted"/>
<reference evidence="2 3" key="1">
    <citation type="journal article" date="2017" name="Mol. Biol. Evol.">
        <title>The 4-celled Tetrabaena socialis nuclear genome reveals the essential components for genetic control of cell number at the origin of multicellularity in the volvocine lineage.</title>
        <authorList>
            <person name="Featherston J."/>
            <person name="Arakaki Y."/>
            <person name="Hanschen E.R."/>
            <person name="Ferris P.J."/>
            <person name="Michod R.E."/>
            <person name="Olson B.J.S.C."/>
            <person name="Nozaki H."/>
            <person name="Durand P.M."/>
        </authorList>
    </citation>
    <scope>NUCLEOTIDE SEQUENCE [LARGE SCALE GENOMIC DNA]</scope>
    <source>
        <strain evidence="2 3">NIES-571</strain>
    </source>
</reference>